<feature type="compositionally biased region" description="Pro residues" evidence="1">
    <location>
        <begin position="92"/>
        <end position="110"/>
    </location>
</feature>
<dbReference type="InterPro" id="IPR047739">
    <property type="entry name" value="SCO5717-like_N"/>
</dbReference>
<organism evidence="2 3">
    <name type="scientific">Streptomyces roseus</name>
    <dbReference type="NCBI Taxonomy" id="66430"/>
    <lineage>
        <taxon>Bacteria</taxon>
        <taxon>Bacillati</taxon>
        <taxon>Actinomycetota</taxon>
        <taxon>Actinomycetes</taxon>
        <taxon>Kitasatosporales</taxon>
        <taxon>Streptomycetaceae</taxon>
        <taxon>Streptomyces</taxon>
    </lineage>
</organism>
<feature type="non-terminal residue" evidence="2">
    <location>
        <position position="153"/>
    </location>
</feature>
<dbReference type="STRING" id="66430.ACS04_06680"/>
<dbReference type="RefSeq" id="WP_048475593.1">
    <property type="nucleotide sequence ID" value="NZ_LFML01000025.1"/>
</dbReference>
<protein>
    <recommendedName>
        <fullName evidence="4">Topoisomerase II</fullName>
    </recommendedName>
</protein>
<feature type="compositionally biased region" description="Basic and acidic residues" evidence="1">
    <location>
        <begin position="1"/>
        <end position="11"/>
    </location>
</feature>
<gene>
    <name evidence="2" type="ORF">ACS04_06680</name>
</gene>
<evidence type="ECO:0008006" key="4">
    <source>
        <dbReference type="Google" id="ProtNLM"/>
    </source>
</evidence>
<proteinExistence type="predicted"/>
<dbReference type="AlphaFoldDB" id="A0A0J7AN24"/>
<feature type="region of interest" description="Disordered" evidence="1">
    <location>
        <begin position="1"/>
        <end position="153"/>
    </location>
</feature>
<dbReference type="NCBIfam" id="NF041021">
    <property type="entry name" value="SCO5717_Nterm"/>
    <property type="match status" value="1"/>
</dbReference>
<evidence type="ECO:0000256" key="1">
    <source>
        <dbReference type="SAM" id="MobiDB-lite"/>
    </source>
</evidence>
<sequence>MSGDRNERRGGTWDVPTDDQSDAEPEVTGEFTIDYTPPAWYTQGAAPATPVPELPEGSGFEPHRPSDVASPPTMRIAPPAPRTPSDGAGVPSPFPAPAPFGTPADTPPAPAYAAPADVEPPAPFTAPAGEQPHMSYSPDGQHQPYRSEGQYQQ</sequence>
<evidence type="ECO:0000313" key="2">
    <source>
        <dbReference type="EMBL" id="KMO98586.1"/>
    </source>
</evidence>
<accession>A0A0J7AN24</accession>
<dbReference type="Proteomes" id="UP000035932">
    <property type="component" value="Unassembled WGS sequence"/>
</dbReference>
<reference evidence="2 3" key="1">
    <citation type="submission" date="2015-06" db="EMBL/GenBank/DDBJ databases">
        <title>Recapitulation of the evolution of biosynthetic gene clusters reveals hidden chemical diversity on bacterial genomes.</title>
        <authorList>
            <person name="Cruz-Morales P."/>
            <person name="Martinez-Guerrero C."/>
            <person name="Morales-Escalante M.A."/>
            <person name="Yanez-Guerra L.A."/>
            <person name="Kopp J.F."/>
            <person name="Feldmann J."/>
            <person name="Ramos-Aboites H.E."/>
            <person name="Barona-Gomez F."/>
        </authorList>
    </citation>
    <scope>NUCLEOTIDE SEQUENCE [LARGE SCALE GENOMIC DNA]</scope>
    <source>
        <strain evidence="2 3">ATCC 31245</strain>
    </source>
</reference>
<comment type="caution">
    <text evidence="2">The sequence shown here is derived from an EMBL/GenBank/DDBJ whole genome shotgun (WGS) entry which is preliminary data.</text>
</comment>
<name>A0A0J7AN24_9ACTN</name>
<evidence type="ECO:0000313" key="3">
    <source>
        <dbReference type="Proteomes" id="UP000035932"/>
    </source>
</evidence>
<feature type="compositionally biased region" description="Acidic residues" evidence="1">
    <location>
        <begin position="16"/>
        <end position="27"/>
    </location>
</feature>
<keyword evidence="3" id="KW-1185">Reference proteome</keyword>
<dbReference type="EMBL" id="LFML01000025">
    <property type="protein sequence ID" value="KMO98586.1"/>
    <property type="molecule type" value="Genomic_DNA"/>
</dbReference>